<evidence type="ECO:0000256" key="9">
    <source>
        <dbReference type="SAM" id="Phobius"/>
    </source>
</evidence>
<dbReference type="InterPro" id="IPR057336">
    <property type="entry name" value="GerAC_N"/>
</dbReference>
<evidence type="ECO:0000256" key="5">
    <source>
        <dbReference type="ARBA" id="ARBA00023136"/>
    </source>
</evidence>
<dbReference type="InterPro" id="IPR046953">
    <property type="entry name" value="Spore_GerAC-like_C"/>
</dbReference>
<gene>
    <name evidence="12" type="ORF">FZC85_02235</name>
</gene>
<feature type="coiled-coil region" evidence="8">
    <location>
        <begin position="334"/>
        <end position="366"/>
    </location>
</feature>
<keyword evidence="5 9" id="KW-0472">Membrane</keyword>
<keyword evidence="9" id="KW-1133">Transmembrane helix</keyword>
<evidence type="ECO:0000256" key="6">
    <source>
        <dbReference type="ARBA" id="ARBA00023139"/>
    </source>
</evidence>
<keyword evidence="3" id="KW-0309">Germination</keyword>
<feature type="domain" description="Spore germination protein N-terminal" evidence="11">
    <location>
        <begin position="57"/>
        <end position="237"/>
    </location>
</feature>
<comment type="similarity">
    <text evidence="2">Belongs to the GerABKC lipoprotein family.</text>
</comment>
<dbReference type="Pfam" id="PF25198">
    <property type="entry name" value="Spore_GerAC_N"/>
    <property type="match status" value="1"/>
</dbReference>
<feature type="transmembrane region" description="Helical" evidence="9">
    <location>
        <begin position="38"/>
        <end position="58"/>
    </location>
</feature>
<dbReference type="PANTHER" id="PTHR35789:SF1">
    <property type="entry name" value="SPORE GERMINATION PROTEIN B3"/>
    <property type="match status" value="1"/>
</dbReference>
<keyword evidence="4" id="KW-0732">Signal</keyword>
<dbReference type="EMBL" id="VTEZ01000001">
    <property type="protein sequence ID" value="TYS88279.1"/>
    <property type="molecule type" value="Genomic_DNA"/>
</dbReference>
<proteinExistence type="inferred from homology"/>
<dbReference type="GO" id="GO:0009847">
    <property type="term" value="P:spore germination"/>
    <property type="evidence" value="ECO:0007669"/>
    <property type="project" value="InterPro"/>
</dbReference>
<comment type="subcellular location">
    <subcellularLocation>
        <location evidence="1">Membrane</location>
        <topology evidence="1">Lipid-anchor</topology>
    </subcellularLocation>
</comment>
<evidence type="ECO:0000256" key="3">
    <source>
        <dbReference type="ARBA" id="ARBA00022544"/>
    </source>
</evidence>
<dbReference type="Gene3D" id="3.30.300.210">
    <property type="entry name" value="Nutrient germinant receptor protein C, domain 3"/>
    <property type="match status" value="1"/>
</dbReference>
<dbReference type="GO" id="GO:0016020">
    <property type="term" value="C:membrane"/>
    <property type="evidence" value="ECO:0007669"/>
    <property type="project" value="UniProtKB-SubCell"/>
</dbReference>
<reference evidence="12 13" key="1">
    <citation type="submission" date="2019-08" db="EMBL/GenBank/DDBJ databases">
        <title>Bacillus genomes from the desert of Cuatro Cienegas, Coahuila.</title>
        <authorList>
            <person name="Olmedo-Alvarez G."/>
        </authorList>
    </citation>
    <scope>NUCLEOTIDE SEQUENCE [LARGE SCALE GENOMIC DNA]</scope>
    <source>
        <strain evidence="12 13">CH87b_3T</strain>
    </source>
</reference>
<name>A0A5D4UNB4_9BACI</name>
<feature type="domain" description="Spore germination GerAC-like C-terminal" evidence="10">
    <location>
        <begin position="246"/>
        <end position="411"/>
    </location>
</feature>
<dbReference type="PANTHER" id="PTHR35789">
    <property type="entry name" value="SPORE GERMINATION PROTEIN B3"/>
    <property type="match status" value="1"/>
</dbReference>
<comment type="caution">
    <text evidence="12">The sequence shown here is derived from an EMBL/GenBank/DDBJ whole genome shotgun (WGS) entry which is preliminary data.</text>
</comment>
<dbReference type="NCBIfam" id="TIGR02887">
    <property type="entry name" value="spore_ger_x_C"/>
    <property type="match status" value="1"/>
</dbReference>
<evidence type="ECO:0000256" key="7">
    <source>
        <dbReference type="ARBA" id="ARBA00023288"/>
    </source>
</evidence>
<dbReference type="AlphaFoldDB" id="A0A5D4UNB4"/>
<keyword evidence="8" id="KW-0175">Coiled coil</keyword>
<organism evidence="12 13">
    <name type="scientific">Rossellomorea aquimaris</name>
    <dbReference type="NCBI Taxonomy" id="189382"/>
    <lineage>
        <taxon>Bacteria</taxon>
        <taxon>Bacillati</taxon>
        <taxon>Bacillota</taxon>
        <taxon>Bacilli</taxon>
        <taxon>Bacillales</taxon>
        <taxon>Bacillaceae</taxon>
        <taxon>Rossellomorea</taxon>
    </lineage>
</organism>
<dbReference type="Proteomes" id="UP000324269">
    <property type="component" value="Unassembled WGS sequence"/>
</dbReference>
<keyword evidence="6" id="KW-0564">Palmitate</keyword>
<dbReference type="Pfam" id="PF05504">
    <property type="entry name" value="Spore_GerAC"/>
    <property type="match status" value="1"/>
</dbReference>
<evidence type="ECO:0000256" key="1">
    <source>
        <dbReference type="ARBA" id="ARBA00004635"/>
    </source>
</evidence>
<evidence type="ECO:0000256" key="4">
    <source>
        <dbReference type="ARBA" id="ARBA00022729"/>
    </source>
</evidence>
<evidence type="ECO:0000313" key="12">
    <source>
        <dbReference type="EMBL" id="TYS88279.1"/>
    </source>
</evidence>
<evidence type="ECO:0000259" key="11">
    <source>
        <dbReference type="Pfam" id="PF25198"/>
    </source>
</evidence>
<keyword evidence="7" id="KW-0449">Lipoprotein</keyword>
<evidence type="ECO:0000256" key="2">
    <source>
        <dbReference type="ARBA" id="ARBA00007886"/>
    </source>
</evidence>
<evidence type="ECO:0000313" key="13">
    <source>
        <dbReference type="Proteomes" id="UP000324269"/>
    </source>
</evidence>
<dbReference type="OrthoDB" id="2569624at2"/>
<dbReference type="InterPro" id="IPR008844">
    <property type="entry name" value="Spore_GerAC-like"/>
</dbReference>
<evidence type="ECO:0000256" key="8">
    <source>
        <dbReference type="SAM" id="Coils"/>
    </source>
</evidence>
<evidence type="ECO:0000259" key="10">
    <source>
        <dbReference type="Pfam" id="PF05504"/>
    </source>
</evidence>
<accession>A0A5D4UNB4</accession>
<dbReference type="InterPro" id="IPR038501">
    <property type="entry name" value="Spore_GerAC_C_sf"/>
</dbReference>
<keyword evidence="9" id="KW-0812">Transmembrane</keyword>
<sequence>MIRIRRFAWKCCDPFIWYTANPFIRSLFLKEEIQLKHAAYLFIFLLTVLLLTGCWSSKDIEKLDLLLGVGIDEGQRNSHEYSEEDVMNVTFQLVNVSGNQSSNTYSGNAKPFVNVNETGESLLEAAREVLLKRKNTLNGQHQRLVVLSSKIAQKRNIRELLDFFIRDPEARMSCLIMVTDGLSRDIMNTETNEIPSVHIKEISDHLNKSNKLIEPMTFSKINATMEAKSSFLLQNIEKRNNEIILTGAAVIKGDTLTQVGFLSEEELVGMNWLTALTDGGIVKIKEEGSNKPVTYELETVNSKVKPLLKNGRISFQVDTKVSGHISELIAETDELTKKENIKDLERQIEEKINEQIKKSLEKIQQDLKVDVLEFHDYVRIQHPDYWKSHKDDWENTFSQAKIDYQVDVQISSLNMNIK</sequence>
<protein>
    <submittedName>
        <fullName evidence="12">Ger(X)C family spore germination protein</fullName>
    </submittedName>
</protein>